<feature type="signal peptide" evidence="1">
    <location>
        <begin position="1"/>
        <end position="20"/>
    </location>
</feature>
<protein>
    <recommendedName>
        <fullName evidence="4">Adhesin domain-containing protein</fullName>
    </recommendedName>
</protein>
<accession>A0A5J4J3V0</accession>
<sequence length="363" mass="40491">MKTYYNILVLCFLFPLVAFANSDTKFKGKYTKEKTVNKEFKVQADASLTIDNKYGNITIATWDENRTVIEVIIKTNGDNEKDVQERLNDISIDLSGTNTSVNAKTNIDKKENSWGWKNNKSVSMEINYIIKMPKSNSVNLSNIYGAISLDNLDGNADITAKYGQVNIGNLNAIYNELTLKYIDAANIDFIKYGTINSAYSDLNLRKVGDIKLFADYTKTKIGSAGSIKYKNRYGKIRIEDVKDISGDGSYNEVSIEVISGQSVFDLRYSGLSVSKFTASAKNVTIDGRYSRINLGIDSNYSFNLEADLNYGSLKGTDVLTLKPQEGKGRSKHYEGYYGSPSSKNKITIDSSYGTVTFKRIQTN</sequence>
<reference evidence="2 3" key="1">
    <citation type="submission" date="2019-08" db="EMBL/GenBank/DDBJ databases">
        <title>Draft genome sequence of Ulvibacter marinus type strain NBRC 109484.</title>
        <authorList>
            <person name="Kawano K."/>
            <person name="Ushijima N."/>
            <person name="Kihara M."/>
            <person name="Itoh H."/>
        </authorList>
    </citation>
    <scope>NUCLEOTIDE SEQUENCE [LARGE SCALE GENOMIC DNA]</scope>
    <source>
        <strain evidence="2 3">NBRC 109484</strain>
    </source>
</reference>
<feature type="chain" id="PRO_5023883569" description="Adhesin domain-containing protein" evidence="1">
    <location>
        <begin position="21"/>
        <end position="363"/>
    </location>
</feature>
<gene>
    <name evidence="2" type="ORF">ULMA_26680</name>
</gene>
<keyword evidence="3" id="KW-1185">Reference proteome</keyword>
<dbReference type="OrthoDB" id="1117657at2"/>
<name>A0A5J4J3V0_9FLAO</name>
<keyword evidence="1" id="KW-0732">Signal</keyword>
<organism evidence="2 3">
    <name type="scientific">Patiriisocius marinus</name>
    <dbReference type="NCBI Taxonomy" id="1397112"/>
    <lineage>
        <taxon>Bacteria</taxon>
        <taxon>Pseudomonadati</taxon>
        <taxon>Bacteroidota</taxon>
        <taxon>Flavobacteriia</taxon>
        <taxon>Flavobacteriales</taxon>
        <taxon>Flavobacteriaceae</taxon>
        <taxon>Patiriisocius</taxon>
    </lineage>
</organism>
<comment type="caution">
    <text evidence="2">The sequence shown here is derived from an EMBL/GenBank/DDBJ whole genome shotgun (WGS) entry which is preliminary data.</text>
</comment>
<dbReference type="EMBL" id="BKCG01000008">
    <property type="protein sequence ID" value="GER60560.1"/>
    <property type="molecule type" value="Genomic_DNA"/>
</dbReference>
<evidence type="ECO:0000313" key="2">
    <source>
        <dbReference type="EMBL" id="GER60560.1"/>
    </source>
</evidence>
<evidence type="ECO:0000256" key="1">
    <source>
        <dbReference type="SAM" id="SignalP"/>
    </source>
</evidence>
<dbReference type="AlphaFoldDB" id="A0A5J4J3V0"/>
<dbReference type="Proteomes" id="UP000326509">
    <property type="component" value="Unassembled WGS sequence"/>
</dbReference>
<evidence type="ECO:0000313" key="3">
    <source>
        <dbReference type="Proteomes" id="UP000326509"/>
    </source>
</evidence>
<dbReference type="RefSeq" id="WP_151674991.1">
    <property type="nucleotide sequence ID" value="NZ_BKCG01000008.1"/>
</dbReference>
<proteinExistence type="predicted"/>
<evidence type="ECO:0008006" key="4">
    <source>
        <dbReference type="Google" id="ProtNLM"/>
    </source>
</evidence>